<dbReference type="InterPro" id="IPR010998">
    <property type="entry name" value="Integrase_recombinase_N"/>
</dbReference>
<dbReference type="Proteomes" id="UP000054823">
    <property type="component" value="Unassembled WGS sequence"/>
</dbReference>
<gene>
    <name evidence="6" type="ORF">SHM7688_02172</name>
</gene>
<dbReference type="GO" id="GO:0015074">
    <property type="term" value="P:DNA integration"/>
    <property type="evidence" value="ECO:0007669"/>
    <property type="project" value="UniProtKB-KW"/>
</dbReference>
<dbReference type="Gene3D" id="1.10.150.130">
    <property type="match status" value="1"/>
</dbReference>
<dbReference type="SUPFAM" id="SSF56349">
    <property type="entry name" value="DNA breaking-rejoining enzymes"/>
    <property type="match status" value="1"/>
</dbReference>
<keyword evidence="7" id="KW-1185">Reference proteome</keyword>
<sequence>MALTMKIRHVYTLANGVLRFRRRFPKEVAENLGHGFLQVHIRNREGIAFQREYQAIMAEFDRIVSDTRGKLGERDPRPLMTRWHETLMAANDLVSASAMAPHEEDAASFVEGAKNFPQQSLNVPKVADNTPFLSEAVEKYRAVKRMNKNDSIRLDRTASRLAEAIGDLGKLKLTELRREHGQRFLDHLLSRKTKAGKPMAIGSVEKEITIARAMVNRAALEMDVEGFRNPFEKLELPKHQVAAVDAKLPLSDDHIAFVKGSLQETDSEDLRRAWTILAGTGARLGEISGLTLADIDLVAETPCIHIRPNNVRGLKTTSSVRSVPLVGEALVAAQVLVSLSDRKKTTAVFPRYAKERGADKMSAALMKHLRKTTKDKRFSVHGLRHALQDRLRLAGAPSEVYRGILGHS</sequence>
<dbReference type="InterPro" id="IPR002104">
    <property type="entry name" value="Integrase_catalytic"/>
</dbReference>
<dbReference type="STRING" id="321267.SHM7688_02172"/>
<proteinExistence type="inferred from homology"/>
<dbReference type="PROSITE" id="PS51898">
    <property type="entry name" value="TYR_RECOMBINASE"/>
    <property type="match status" value="1"/>
</dbReference>
<dbReference type="AlphaFoldDB" id="A0A0P1FA45"/>
<evidence type="ECO:0000313" key="7">
    <source>
        <dbReference type="Proteomes" id="UP000054823"/>
    </source>
</evidence>
<evidence type="ECO:0000313" key="6">
    <source>
        <dbReference type="EMBL" id="CUH52725.1"/>
    </source>
</evidence>
<dbReference type="GO" id="GO:0003677">
    <property type="term" value="F:DNA binding"/>
    <property type="evidence" value="ECO:0007669"/>
    <property type="project" value="UniProtKB-KW"/>
</dbReference>
<keyword evidence="3" id="KW-0238">DNA-binding</keyword>
<keyword evidence="2" id="KW-0229">DNA integration</keyword>
<dbReference type="EMBL" id="CYPW01000023">
    <property type="protein sequence ID" value="CUH52725.1"/>
    <property type="molecule type" value="Genomic_DNA"/>
</dbReference>
<dbReference type="GO" id="GO:0006310">
    <property type="term" value="P:DNA recombination"/>
    <property type="evidence" value="ECO:0007669"/>
    <property type="project" value="UniProtKB-KW"/>
</dbReference>
<accession>A0A0P1FA45</accession>
<dbReference type="RefSeq" id="WP_058239937.1">
    <property type="nucleotide sequence ID" value="NZ_CYPW01000023.1"/>
</dbReference>
<feature type="domain" description="Tyr recombinase" evidence="5">
    <location>
        <begin position="247"/>
        <end position="408"/>
    </location>
</feature>
<dbReference type="Gene3D" id="1.10.443.10">
    <property type="entry name" value="Intergrase catalytic core"/>
    <property type="match status" value="1"/>
</dbReference>
<evidence type="ECO:0000256" key="3">
    <source>
        <dbReference type="ARBA" id="ARBA00023125"/>
    </source>
</evidence>
<evidence type="ECO:0000256" key="2">
    <source>
        <dbReference type="ARBA" id="ARBA00022908"/>
    </source>
</evidence>
<dbReference type="InterPro" id="IPR050090">
    <property type="entry name" value="Tyrosine_recombinase_XerCD"/>
</dbReference>
<evidence type="ECO:0000256" key="4">
    <source>
        <dbReference type="ARBA" id="ARBA00023172"/>
    </source>
</evidence>
<evidence type="ECO:0000256" key="1">
    <source>
        <dbReference type="ARBA" id="ARBA00008857"/>
    </source>
</evidence>
<evidence type="ECO:0000259" key="5">
    <source>
        <dbReference type="PROSITE" id="PS51898"/>
    </source>
</evidence>
<dbReference type="InterPro" id="IPR011010">
    <property type="entry name" value="DNA_brk_join_enz"/>
</dbReference>
<name>A0A0P1FA45_9RHOB</name>
<dbReference type="InterPro" id="IPR013762">
    <property type="entry name" value="Integrase-like_cat_sf"/>
</dbReference>
<organism evidence="6 7">
    <name type="scientific">Shimia marina</name>
    <dbReference type="NCBI Taxonomy" id="321267"/>
    <lineage>
        <taxon>Bacteria</taxon>
        <taxon>Pseudomonadati</taxon>
        <taxon>Pseudomonadota</taxon>
        <taxon>Alphaproteobacteria</taxon>
        <taxon>Rhodobacterales</taxon>
        <taxon>Roseobacteraceae</taxon>
    </lineage>
</organism>
<dbReference type="Pfam" id="PF00589">
    <property type="entry name" value="Phage_integrase"/>
    <property type="match status" value="1"/>
</dbReference>
<protein>
    <submittedName>
        <fullName evidence="6">Site-specific recombinase XerD</fullName>
    </submittedName>
</protein>
<dbReference type="PANTHER" id="PTHR30349:SF64">
    <property type="entry name" value="PROPHAGE INTEGRASE INTD-RELATED"/>
    <property type="match status" value="1"/>
</dbReference>
<comment type="similarity">
    <text evidence="1">Belongs to the 'phage' integrase family.</text>
</comment>
<dbReference type="PANTHER" id="PTHR30349">
    <property type="entry name" value="PHAGE INTEGRASE-RELATED"/>
    <property type="match status" value="1"/>
</dbReference>
<dbReference type="OrthoDB" id="7222937at2"/>
<reference evidence="6 7" key="1">
    <citation type="submission" date="2015-09" db="EMBL/GenBank/DDBJ databases">
        <authorList>
            <consortium name="Swine Surveillance"/>
        </authorList>
    </citation>
    <scope>NUCLEOTIDE SEQUENCE [LARGE SCALE GENOMIC DNA]</scope>
    <source>
        <strain evidence="6 7">CECT 7688</strain>
    </source>
</reference>
<keyword evidence="4" id="KW-0233">DNA recombination</keyword>